<sequence length="495" mass="55504">MIRGTEMDQNRMPLFEALCRYQHKNPVSFHVPGHKNGLLIEPLLKESASFLQYDATELSGLDDLHHAEGAIQEAQDLLAAYYGSEKSYFLVNGSTVGNLAMILSVCRPGDRVLVDRNCHQSVLHALRLARANPVFVFPEIDKERQMPAGFSERLFVQAFRKYRDVKACILTYPTYYGITYDLRAVADIAHQNGAYVLVDEAHGAHFQIGSPFPETALHQGADAAVQSAHKMLPAMTMGSFLHIRAPHFPFERLGFYLSALQSSSPSYPIMMSLDYARWYAANFSREDICYTLTQREQFSARLSKMLKWEKKEGQDPLKLLATFPGLSGFKLQSVLEGAGVYTEMADLQRVVFVLPLLKNGMPFPYEDAAGRIEAALSGVSPQAENESLLKRVEQKQASGYSRMETAGLDVLHGLTELHLAYDEMEEKEVEWVSFAEAKGRIAAKMVTPYPPGVPLLVPGEQVRDAHIYQIQQLRACGARFHADAPFFENRLAVYK</sequence>
<feature type="domain" description="Orn/Lys/Arg decarboxylase C-terminal" evidence="7">
    <location>
        <begin position="418"/>
        <end position="489"/>
    </location>
</feature>
<evidence type="ECO:0000256" key="2">
    <source>
        <dbReference type="ARBA" id="ARBA00010671"/>
    </source>
</evidence>
<dbReference type="SUPFAM" id="SSF55904">
    <property type="entry name" value="Ornithine decarboxylase C-terminal domain"/>
    <property type="match status" value="1"/>
</dbReference>
<dbReference type="InterPro" id="IPR052357">
    <property type="entry name" value="Orn_Lys_Arg_decarboxylase-I"/>
</dbReference>
<protein>
    <submittedName>
        <fullName evidence="8">Orn/Lys/Arg decarboxylase major subunit</fullName>
    </submittedName>
    <submittedName>
        <fullName evidence="9">Orn/Lys/Arg decarboxylase, major domain protein</fullName>
    </submittedName>
</protein>
<reference evidence="9" key="4">
    <citation type="submission" date="2016-01" db="EMBL/GenBank/DDBJ databases">
        <authorList>
            <person name="Oliw E.H."/>
        </authorList>
    </citation>
    <scope>NUCLEOTIDE SEQUENCE [LARGE SCALE GENOMIC DNA]</scope>
    <source>
        <strain evidence="9">GED7749B</strain>
    </source>
</reference>
<gene>
    <name evidence="9" type="ORF">HMPREF3213_00237</name>
    <name evidence="8" type="ORF">SB48_HM08orf06666</name>
</gene>
<dbReference type="PANTHER" id="PTHR43277:SF3">
    <property type="entry name" value="DECARBOXYLASE, PUTATIVE-RELATED"/>
    <property type="match status" value="1"/>
</dbReference>
<dbReference type="EMBL" id="LRPN01000011">
    <property type="protein sequence ID" value="KWZ85727.1"/>
    <property type="molecule type" value="Genomic_DNA"/>
</dbReference>
<dbReference type="AlphaFoldDB" id="A0A0C5C9H4"/>
<dbReference type="InterPro" id="IPR000310">
    <property type="entry name" value="Orn/Lys/Arg_deCO2ase_major_dom"/>
</dbReference>
<keyword evidence="5" id="KW-0456">Lyase</keyword>
<evidence type="ECO:0000259" key="6">
    <source>
        <dbReference type="Pfam" id="PF01276"/>
    </source>
</evidence>
<dbReference type="Gene3D" id="3.90.100.10">
    <property type="entry name" value="Orn/Lys/Arg decarboxylase, C-terminal domain"/>
    <property type="match status" value="1"/>
</dbReference>
<evidence type="ECO:0000313" key="10">
    <source>
        <dbReference type="Proteomes" id="UP000032024"/>
    </source>
</evidence>
<comment type="similarity">
    <text evidence="2">Belongs to the Orn/Lys/Arg decarboxylase class-I family.</text>
</comment>
<dbReference type="GO" id="GO:0016831">
    <property type="term" value="F:carboxy-lyase activity"/>
    <property type="evidence" value="ECO:0007669"/>
    <property type="project" value="UniProtKB-KW"/>
</dbReference>
<keyword evidence="10" id="KW-1185">Reference proteome</keyword>
<organism evidence="9 11">
    <name type="scientific">Heyndrickxia coagulans</name>
    <name type="common">Weizmannia coagulans</name>
    <dbReference type="NCBI Taxonomy" id="1398"/>
    <lineage>
        <taxon>Bacteria</taxon>
        <taxon>Bacillati</taxon>
        <taxon>Bacillota</taxon>
        <taxon>Bacilli</taxon>
        <taxon>Bacillales</taxon>
        <taxon>Bacillaceae</taxon>
        <taxon>Heyndrickxia</taxon>
    </lineage>
</organism>
<dbReference type="InterPro" id="IPR036633">
    <property type="entry name" value="Prn/Lys/Arg_de-COase_C_sf"/>
</dbReference>
<reference evidence="10" key="2">
    <citation type="submission" date="2015-01" db="EMBL/GenBank/DDBJ databases">
        <title>Comparative genome analysis of Bacillus coagulans HM-08, Clostridium butyricum HM-68, Bacillus subtilis HM-66 and Bacillus paralicheniformis BL-09.</title>
        <authorList>
            <person name="Zhang H."/>
        </authorList>
    </citation>
    <scope>NUCLEOTIDE SEQUENCE [LARGE SCALE GENOMIC DNA]</scope>
    <source>
        <strain evidence="10">HM-08</strain>
    </source>
</reference>
<evidence type="ECO:0000313" key="11">
    <source>
        <dbReference type="Proteomes" id="UP000070376"/>
    </source>
</evidence>
<proteinExistence type="inferred from homology"/>
<keyword evidence="4" id="KW-0663">Pyridoxal phosphate</keyword>
<evidence type="ECO:0000259" key="7">
    <source>
        <dbReference type="Pfam" id="PF03711"/>
    </source>
</evidence>
<evidence type="ECO:0000313" key="8">
    <source>
        <dbReference type="EMBL" id="AJO25018.1"/>
    </source>
</evidence>
<reference evidence="11" key="3">
    <citation type="submission" date="2016-01" db="EMBL/GenBank/DDBJ databases">
        <authorList>
            <person name="Mitreva M."/>
            <person name="Pepin K.H."/>
            <person name="Mihindukulasuriya K.A."/>
            <person name="Fulton R."/>
            <person name="Fronick C."/>
            <person name="O'Laughlin M."/>
            <person name="Miner T."/>
            <person name="Herter B."/>
            <person name="Rosa B.A."/>
            <person name="Cordes M."/>
            <person name="Tomlinson C."/>
            <person name="Wollam A."/>
            <person name="Palsikar V.B."/>
            <person name="Mardis E.R."/>
            <person name="Wilson R.K."/>
        </authorList>
    </citation>
    <scope>NUCLEOTIDE SEQUENCE [LARGE SCALE GENOMIC DNA]</scope>
    <source>
        <strain evidence="11">GED7749B</strain>
    </source>
</reference>
<evidence type="ECO:0000313" key="9">
    <source>
        <dbReference type="EMBL" id="KWZ85727.1"/>
    </source>
</evidence>
<feature type="domain" description="Orn/Lys/Arg decarboxylases family 1 pyridoxal-P attachment site" evidence="6">
    <location>
        <begin position="13"/>
        <end position="300"/>
    </location>
</feature>
<reference evidence="8" key="1">
    <citation type="submission" date="2015-01" db="EMBL/GenBank/DDBJ databases">
        <title>Comparative genome analysis of Bacillus coagulans HM-08, Clostridium butyricum HM-68, Bacillus subtilis HM-66 and Bacillus licheniformis BL-09.</title>
        <authorList>
            <person name="Zhang H."/>
        </authorList>
    </citation>
    <scope>NUCLEOTIDE SEQUENCE [LARGE SCALE GENOMIC DNA]</scope>
    <source>
        <strain evidence="8">HM-08</strain>
    </source>
</reference>
<dbReference type="InterPro" id="IPR015424">
    <property type="entry name" value="PyrdxlP-dep_Trfase"/>
</dbReference>
<dbReference type="Gene3D" id="3.40.640.10">
    <property type="entry name" value="Type I PLP-dependent aspartate aminotransferase-like (Major domain)"/>
    <property type="match status" value="1"/>
</dbReference>
<accession>A0A0C5C9H4</accession>
<dbReference type="Pfam" id="PF01276">
    <property type="entry name" value="OKR_DC_1"/>
    <property type="match status" value="1"/>
</dbReference>
<dbReference type="InterPro" id="IPR015421">
    <property type="entry name" value="PyrdxlP-dep_Trfase_major"/>
</dbReference>
<evidence type="ECO:0000256" key="1">
    <source>
        <dbReference type="ARBA" id="ARBA00001933"/>
    </source>
</evidence>
<dbReference type="Proteomes" id="UP000032024">
    <property type="component" value="Chromosome"/>
</dbReference>
<dbReference type="SUPFAM" id="SSF53383">
    <property type="entry name" value="PLP-dependent transferases"/>
    <property type="match status" value="1"/>
</dbReference>
<dbReference type="PATRIC" id="fig|1398.18.peg.4193"/>
<dbReference type="PANTHER" id="PTHR43277">
    <property type="entry name" value="ARGININE DECARBOXYLASE"/>
    <property type="match status" value="1"/>
</dbReference>
<name>A0A0C5C9H4_HEYCO</name>
<keyword evidence="3" id="KW-0210">Decarboxylase</keyword>
<evidence type="ECO:0000256" key="3">
    <source>
        <dbReference type="ARBA" id="ARBA00022793"/>
    </source>
</evidence>
<dbReference type="Pfam" id="PF03711">
    <property type="entry name" value="OKR_DC_1_C"/>
    <property type="match status" value="1"/>
</dbReference>
<dbReference type="InterPro" id="IPR008286">
    <property type="entry name" value="Prn/Lys/Arg_de-COase_C"/>
</dbReference>
<comment type="cofactor">
    <cofactor evidence="1">
        <name>pyridoxal 5'-phosphate</name>
        <dbReference type="ChEBI" id="CHEBI:597326"/>
    </cofactor>
</comment>
<evidence type="ECO:0000256" key="5">
    <source>
        <dbReference type="ARBA" id="ARBA00023239"/>
    </source>
</evidence>
<evidence type="ECO:0000256" key="4">
    <source>
        <dbReference type="ARBA" id="ARBA00022898"/>
    </source>
</evidence>
<dbReference type="EMBL" id="CP010525">
    <property type="protein sequence ID" value="AJO25018.1"/>
    <property type="molecule type" value="Genomic_DNA"/>
</dbReference>
<dbReference type="Proteomes" id="UP000070376">
    <property type="component" value="Unassembled WGS sequence"/>
</dbReference>
<dbReference type="STRING" id="1398.AB434_1156"/>